<dbReference type="RefSeq" id="WP_117703016.1">
    <property type="nucleotide sequence ID" value="NZ_QSTW01000039.1"/>
</dbReference>
<gene>
    <name evidence="2" type="ORF">DXB87_16895</name>
</gene>
<feature type="coiled-coil region" evidence="1">
    <location>
        <begin position="24"/>
        <end position="101"/>
    </location>
</feature>
<evidence type="ECO:0000313" key="2">
    <source>
        <dbReference type="EMBL" id="RGM84789.1"/>
    </source>
</evidence>
<name>A0A3E4Z3N2_9BACT</name>
<organism evidence="2 3">
    <name type="scientific">Phocaeicola plebeius</name>
    <dbReference type="NCBI Taxonomy" id="310297"/>
    <lineage>
        <taxon>Bacteria</taxon>
        <taxon>Pseudomonadati</taxon>
        <taxon>Bacteroidota</taxon>
        <taxon>Bacteroidia</taxon>
        <taxon>Bacteroidales</taxon>
        <taxon>Bacteroidaceae</taxon>
        <taxon>Phocaeicola</taxon>
    </lineage>
</organism>
<protein>
    <recommendedName>
        <fullName evidence="4">Lipoprotein</fullName>
    </recommendedName>
</protein>
<sequence length="108" mass="12670">MKKLILWSVLLLLCGCESKSTQVKNKATDLLEDYTNALDNAKSKEEVKFLKKEFERKGEMLEDEVNRLQESGDYSLKDMQDMMQDEKLKELVEQAKEAERNAYNRCKE</sequence>
<evidence type="ECO:0000256" key="1">
    <source>
        <dbReference type="SAM" id="Coils"/>
    </source>
</evidence>
<keyword evidence="1" id="KW-0175">Coiled coil</keyword>
<reference evidence="2 3" key="1">
    <citation type="submission" date="2018-08" db="EMBL/GenBank/DDBJ databases">
        <title>A genome reference for cultivated species of the human gut microbiota.</title>
        <authorList>
            <person name="Zou Y."/>
            <person name="Xue W."/>
            <person name="Luo G."/>
        </authorList>
    </citation>
    <scope>NUCLEOTIDE SEQUENCE [LARGE SCALE GENOMIC DNA]</scope>
    <source>
        <strain evidence="2 3">OM06-2</strain>
    </source>
</reference>
<dbReference type="Proteomes" id="UP000260814">
    <property type="component" value="Unassembled WGS sequence"/>
</dbReference>
<comment type="caution">
    <text evidence="2">The sequence shown here is derived from an EMBL/GenBank/DDBJ whole genome shotgun (WGS) entry which is preliminary data.</text>
</comment>
<evidence type="ECO:0008006" key="4">
    <source>
        <dbReference type="Google" id="ProtNLM"/>
    </source>
</evidence>
<dbReference type="AlphaFoldDB" id="A0A3E4Z3N2"/>
<accession>A0A3E4Z3N2</accession>
<dbReference type="PROSITE" id="PS51257">
    <property type="entry name" value="PROKAR_LIPOPROTEIN"/>
    <property type="match status" value="1"/>
</dbReference>
<evidence type="ECO:0000313" key="3">
    <source>
        <dbReference type="Proteomes" id="UP000260814"/>
    </source>
</evidence>
<dbReference type="EMBL" id="QSTW01000039">
    <property type="protein sequence ID" value="RGM84789.1"/>
    <property type="molecule type" value="Genomic_DNA"/>
</dbReference>
<proteinExistence type="predicted"/>